<dbReference type="GeneID" id="27320420"/>
<keyword evidence="3" id="KW-0479">Metal-binding</keyword>
<dbReference type="InterPro" id="IPR011016">
    <property type="entry name" value="Znf_RING-CH"/>
</dbReference>
<evidence type="ECO:0000256" key="1">
    <source>
        <dbReference type="ARBA" id="ARBA00004141"/>
    </source>
</evidence>
<evidence type="ECO:0000256" key="3">
    <source>
        <dbReference type="ARBA" id="ARBA00022723"/>
    </source>
</evidence>
<feature type="compositionally biased region" description="Polar residues" evidence="8">
    <location>
        <begin position="1"/>
        <end position="17"/>
    </location>
</feature>
<evidence type="ECO:0000256" key="2">
    <source>
        <dbReference type="ARBA" id="ARBA00022692"/>
    </source>
</evidence>
<accession>A0A0D1WZ98</accession>
<dbReference type="RefSeq" id="XP_016226424.1">
    <property type="nucleotide sequence ID" value="XM_016366906.1"/>
</dbReference>
<evidence type="ECO:0000313" key="12">
    <source>
        <dbReference type="Proteomes" id="UP000054302"/>
    </source>
</evidence>
<organism evidence="11 12">
    <name type="scientific">Exophiala mesophila</name>
    <name type="common">Black yeast-like fungus</name>
    <dbReference type="NCBI Taxonomy" id="212818"/>
    <lineage>
        <taxon>Eukaryota</taxon>
        <taxon>Fungi</taxon>
        <taxon>Dikarya</taxon>
        <taxon>Ascomycota</taxon>
        <taxon>Pezizomycotina</taxon>
        <taxon>Eurotiomycetes</taxon>
        <taxon>Chaetothyriomycetidae</taxon>
        <taxon>Chaetothyriales</taxon>
        <taxon>Herpotrichiellaceae</taxon>
        <taxon>Exophiala</taxon>
    </lineage>
</organism>
<evidence type="ECO:0000259" key="10">
    <source>
        <dbReference type="PROSITE" id="PS51292"/>
    </source>
</evidence>
<evidence type="ECO:0000256" key="5">
    <source>
        <dbReference type="ARBA" id="ARBA00022833"/>
    </source>
</evidence>
<evidence type="ECO:0000256" key="7">
    <source>
        <dbReference type="ARBA" id="ARBA00023136"/>
    </source>
</evidence>
<evidence type="ECO:0000256" key="6">
    <source>
        <dbReference type="ARBA" id="ARBA00022989"/>
    </source>
</evidence>
<comment type="subcellular location">
    <subcellularLocation>
        <location evidence="1">Membrane</location>
        <topology evidence="1">Multi-pass membrane protein</topology>
    </subcellularLocation>
</comment>
<feature type="region of interest" description="Disordered" evidence="8">
    <location>
        <begin position="301"/>
        <end position="350"/>
    </location>
</feature>
<feature type="domain" description="RING-CH-type" evidence="10">
    <location>
        <begin position="37"/>
        <end position="111"/>
    </location>
</feature>
<feature type="region of interest" description="Disordered" evidence="8">
    <location>
        <begin position="1"/>
        <end position="36"/>
    </location>
</feature>
<keyword evidence="7 9" id="KW-0472">Membrane</keyword>
<keyword evidence="5" id="KW-0862">Zinc</keyword>
<reference evidence="11 12" key="1">
    <citation type="submission" date="2015-01" db="EMBL/GenBank/DDBJ databases">
        <title>The Genome Sequence of Exophiala mesophila CBS40295.</title>
        <authorList>
            <consortium name="The Broad Institute Genomics Platform"/>
            <person name="Cuomo C."/>
            <person name="de Hoog S."/>
            <person name="Gorbushina A."/>
            <person name="Stielow B."/>
            <person name="Teixiera M."/>
            <person name="Abouelleil A."/>
            <person name="Chapman S.B."/>
            <person name="Priest M."/>
            <person name="Young S.K."/>
            <person name="Wortman J."/>
            <person name="Nusbaum C."/>
            <person name="Birren B."/>
        </authorList>
    </citation>
    <scope>NUCLEOTIDE SEQUENCE [LARGE SCALE GENOMIC DNA]</scope>
    <source>
        <strain evidence="11 12">CBS 40295</strain>
    </source>
</reference>
<dbReference type="Pfam" id="PF12906">
    <property type="entry name" value="RINGv"/>
    <property type="match status" value="1"/>
</dbReference>
<proteinExistence type="predicted"/>
<dbReference type="EMBL" id="KN847521">
    <property type="protein sequence ID" value="KIV94850.1"/>
    <property type="molecule type" value="Genomic_DNA"/>
</dbReference>
<dbReference type="InterPro" id="IPR013083">
    <property type="entry name" value="Znf_RING/FYVE/PHD"/>
</dbReference>
<feature type="compositionally biased region" description="Low complexity" evidence="8">
    <location>
        <begin position="336"/>
        <end position="350"/>
    </location>
</feature>
<dbReference type="SMART" id="SM00744">
    <property type="entry name" value="RINGv"/>
    <property type="match status" value="1"/>
</dbReference>
<dbReference type="GO" id="GO:0016020">
    <property type="term" value="C:membrane"/>
    <property type="evidence" value="ECO:0007669"/>
    <property type="project" value="UniProtKB-SubCell"/>
</dbReference>
<keyword evidence="4" id="KW-0863">Zinc-finger</keyword>
<dbReference type="OrthoDB" id="5817083at2759"/>
<evidence type="ECO:0000313" key="11">
    <source>
        <dbReference type="EMBL" id="KIV94850.1"/>
    </source>
</evidence>
<dbReference type="AlphaFoldDB" id="A0A0D1WZ98"/>
<keyword evidence="12" id="KW-1185">Reference proteome</keyword>
<evidence type="ECO:0000256" key="8">
    <source>
        <dbReference type="SAM" id="MobiDB-lite"/>
    </source>
</evidence>
<dbReference type="PANTHER" id="PTHR46283">
    <property type="entry name" value="E3 UBIQUITIN-PROTEIN LIGASE MARCH5"/>
    <property type="match status" value="1"/>
</dbReference>
<dbReference type="Proteomes" id="UP000054302">
    <property type="component" value="Unassembled WGS sequence"/>
</dbReference>
<dbReference type="HOGENOM" id="CLU_026793_0_0_1"/>
<keyword evidence="2 9" id="KW-0812">Transmembrane</keyword>
<dbReference type="GO" id="GO:0008270">
    <property type="term" value="F:zinc ion binding"/>
    <property type="evidence" value="ECO:0007669"/>
    <property type="project" value="UniProtKB-KW"/>
</dbReference>
<dbReference type="STRING" id="212818.A0A0D1WZ98"/>
<protein>
    <recommendedName>
        <fullName evidence="10">RING-CH-type domain-containing protein</fullName>
    </recommendedName>
</protein>
<dbReference type="VEuPathDB" id="FungiDB:PV10_02575"/>
<gene>
    <name evidence="11" type="ORF">PV10_02575</name>
</gene>
<feature type="transmembrane region" description="Helical" evidence="9">
    <location>
        <begin position="131"/>
        <end position="160"/>
    </location>
</feature>
<evidence type="ECO:0000256" key="9">
    <source>
        <dbReference type="SAM" id="Phobius"/>
    </source>
</evidence>
<dbReference type="PROSITE" id="PS51292">
    <property type="entry name" value="ZF_RING_CH"/>
    <property type="match status" value="1"/>
</dbReference>
<dbReference type="SUPFAM" id="SSF57850">
    <property type="entry name" value="RING/U-box"/>
    <property type="match status" value="1"/>
</dbReference>
<keyword evidence="6 9" id="KW-1133">Transmembrane helix</keyword>
<sequence length="467" mass="51470">MNSDTADTAGLDQTNVDPPQEDSAPPDIPTRPTALSRTSTFGKKCWICMSDASEDDPNNPPIWRSPCSCSLTAHEDCLLDWVTNLEDPKTTRRKGQPKILCPQCRSEIKISRPRSYVVDIYRVLDRTVARAVLPAIGLSLSGTFIVGLWLHGFCSVYWVFGQQEAKRILDMSIPRLGWLSAYPLIPINLIFSRTSYADFVLPSGTLFLLSTQITDKFEFDTVVWPPLPSTVFACLPAVRNIYNWCYHQAFCELNKKWIAEVQPRGGEVAEDQGQNIADLANAQAPDGVVLEINFGAVEDEEEIPELADQPQGPIPGQFDDNQAGEDNAGEQRGDNEPAAGAGNAGNEANQQQNGHVHRLLGDRGDFIVEGTSSLGQSIFGALTFPAVAAGMGELLNLVLPSSWLGTTKAIRGRPGLLQTKWGRSVVGGALFVVLKDALVLYCRWRLAQSHQHRRIMDYDRKTKKYTV</sequence>
<dbReference type="Gene3D" id="3.30.40.10">
    <property type="entry name" value="Zinc/RING finger domain, C3HC4 (zinc finger)"/>
    <property type="match status" value="1"/>
</dbReference>
<evidence type="ECO:0000256" key="4">
    <source>
        <dbReference type="ARBA" id="ARBA00022771"/>
    </source>
</evidence>
<name>A0A0D1WZ98_EXOME</name>
<dbReference type="OMA" id="DFDLWPP"/>